<dbReference type="InterPro" id="IPR014710">
    <property type="entry name" value="RmlC-like_jellyroll"/>
</dbReference>
<dbReference type="InterPro" id="IPR036388">
    <property type="entry name" value="WH-like_DNA-bd_sf"/>
</dbReference>
<comment type="caution">
    <text evidence="6">The sequence shown here is derived from an EMBL/GenBank/DDBJ whole genome shotgun (WGS) entry which is preliminary data.</text>
</comment>
<dbReference type="InterPro" id="IPR000595">
    <property type="entry name" value="cNMP-bd_dom"/>
</dbReference>
<dbReference type="SUPFAM" id="SSF46785">
    <property type="entry name" value="Winged helix' DNA-binding domain"/>
    <property type="match status" value="1"/>
</dbReference>
<dbReference type="PROSITE" id="PS50042">
    <property type="entry name" value="CNMP_BINDING_3"/>
    <property type="match status" value="1"/>
</dbReference>
<gene>
    <name evidence="6" type="ORF">EYS09_16195</name>
</gene>
<feature type="domain" description="Cyclic nucleotide-binding" evidence="4">
    <location>
        <begin position="10"/>
        <end position="130"/>
    </location>
</feature>
<feature type="domain" description="HTH crp-type" evidence="5">
    <location>
        <begin position="144"/>
        <end position="221"/>
    </location>
</feature>
<dbReference type="EMBL" id="SIXH01000124">
    <property type="protein sequence ID" value="TBO58674.1"/>
    <property type="molecule type" value="Genomic_DNA"/>
</dbReference>
<dbReference type="Pfam" id="PF00027">
    <property type="entry name" value="cNMP_binding"/>
    <property type="match status" value="1"/>
</dbReference>
<sequence length="235" mass="25964">MNPRWSPSTFLGQLPAETLDHLLHLGTLTAYPAHRFLLHQGDKSRHVLLITEGVVKVVTSSEDGCDMLLAVRVAGDLVGEMAAFENQPRSGTVIACSDVSAHIIQWRALEGFLTRHADAMAALFQMMSARLRWANRRRLDFRAYDAPTRLARVIAELAQAYGHPHNGDADKSVTLGVTLTQTELASLAGLALPTAEKALATLSQQGLLERNYRRITISDIPQLLKFARIEDENPY</sequence>
<evidence type="ECO:0000259" key="4">
    <source>
        <dbReference type="PROSITE" id="PS50042"/>
    </source>
</evidence>
<dbReference type="GO" id="GO:0003677">
    <property type="term" value="F:DNA binding"/>
    <property type="evidence" value="ECO:0007669"/>
    <property type="project" value="UniProtKB-KW"/>
</dbReference>
<dbReference type="Gene3D" id="2.60.120.10">
    <property type="entry name" value="Jelly Rolls"/>
    <property type="match status" value="1"/>
</dbReference>
<evidence type="ECO:0000259" key="5">
    <source>
        <dbReference type="PROSITE" id="PS51063"/>
    </source>
</evidence>
<keyword evidence="2" id="KW-0238">DNA-binding</keyword>
<dbReference type="PANTHER" id="PTHR24567:SF68">
    <property type="entry name" value="DNA-BINDING TRANSCRIPTIONAL DUAL REGULATOR CRP"/>
    <property type="match status" value="1"/>
</dbReference>
<dbReference type="InterPro" id="IPR018490">
    <property type="entry name" value="cNMP-bd_dom_sf"/>
</dbReference>
<dbReference type="InterPro" id="IPR036390">
    <property type="entry name" value="WH_DNA-bd_sf"/>
</dbReference>
<protein>
    <submittedName>
        <fullName evidence="6">Crp/Fnr family transcriptional regulator</fullName>
    </submittedName>
</protein>
<keyword evidence="3" id="KW-0804">Transcription</keyword>
<accession>A0A4Q9HU90</accession>
<dbReference type="InterPro" id="IPR050397">
    <property type="entry name" value="Env_Response_Regulators"/>
</dbReference>
<dbReference type="Proteomes" id="UP000292452">
    <property type="component" value="Unassembled WGS sequence"/>
</dbReference>
<evidence type="ECO:0000313" key="7">
    <source>
        <dbReference type="Proteomes" id="UP000292452"/>
    </source>
</evidence>
<dbReference type="PROSITE" id="PS51063">
    <property type="entry name" value="HTH_CRP_2"/>
    <property type="match status" value="1"/>
</dbReference>
<name>A0A4Q9HU90_STRKA</name>
<proteinExistence type="predicted"/>
<keyword evidence="7" id="KW-1185">Reference proteome</keyword>
<evidence type="ECO:0000313" key="6">
    <source>
        <dbReference type="EMBL" id="TBO58674.1"/>
    </source>
</evidence>
<dbReference type="Pfam" id="PF13545">
    <property type="entry name" value="HTH_Crp_2"/>
    <property type="match status" value="1"/>
</dbReference>
<reference evidence="6 7" key="1">
    <citation type="submission" date="2019-02" db="EMBL/GenBank/DDBJ databases">
        <title>Draft Genome Sequence of Streptomyces sp. AM-2504, identified by 16S rRNA comparative analysis as a Streptomyces Kasugaensis strain.</title>
        <authorList>
            <person name="Napolioni V."/>
            <person name="Giuliodori A.M."/>
            <person name="Spurio R."/>
            <person name="Fabbretti A."/>
        </authorList>
    </citation>
    <scope>NUCLEOTIDE SEQUENCE [LARGE SCALE GENOMIC DNA]</scope>
    <source>
        <strain evidence="6 7">AM-2504</strain>
    </source>
</reference>
<keyword evidence="1" id="KW-0805">Transcription regulation</keyword>
<dbReference type="GO" id="GO:0005829">
    <property type="term" value="C:cytosol"/>
    <property type="evidence" value="ECO:0007669"/>
    <property type="project" value="TreeGrafter"/>
</dbReference>
<dbReference type="AlphaFoldDB" id="A0A4Q9HU90"/>
<evidence type="ECO:0000256" key="2">
    <source>
        <dbReference type="ARBA" id="ARBA00023125"/>
    </source>
</evidence>
<dbReference type="SMART" id="SM00100">
    <property type="entry name" value="cNMP"/>
    <property type="match status" value="1"/>
</dbReference>
<dbReference type="InterPro" id="IPR012318">
    <property type="entry name" value="HTH_CRP"/>
</dbReference>
<dbReference type="Gene3D" id="1.10.10.10">
    <property type="entry name" value="Winged helix-like DNA-binding domain superfamily/Winged helix DNA-binding domain"/>
    <property type="match status" value="1"/>
</dbReference>
<dbReference type="SMART" id="SM00419">
    <property type="entry name" value="HTH_CRP"/>
    <property type="match status" value="1"/>
</dbReference>
<dbReference type="PANTHER" id="PTHR24567">
    <property type="entry name" value="CRP FAMILY TRANSCRIPTIONAL REGULATORY PROTEIN"/>
    <property type="match status" value="1"/>
</dbReference>
<dbReference type="GO" id="GO:0003700">
    <property type="term" value="F:DNA-binding transcription factor activity"/>
    <property type="evidence" value="ECO:0007669"/>
    <property type="project" value="TreeGrafter"/>
</dbReference>
<organism evidence="6 7">
    <name type="scientific">Streptomyces kasugaensis</name>
    <dbReference type="NCBI Taxonomy" id="1946"/>
    <lineage>
        <taxon>Bacteria</taxon>
        <taxon>Bacillati</taxon>
        <taxon>Actinomycetota</taxon>
        <taxon>Actinomycetes</taxon>
        <taxon>Kitasatosporales</taxon>
        <taxon>Streptomycetaceae</taxon>
        <taxon>Streptomyces</taxon>
    </lineage>
</organism>
<evidence type="ECO:0000256" key="3">
    <source>
        <dbReference type="ARBA" id="ARBA00023163"/>
    </source>
</evidence>
<dbReference type="SUPFAM" id="SSF51206">
    <property type="entry name" value="cAMP-binding domain-like"/>
    <property type="match status" value="1"/>
</dbReference>
<dbReference type="CDD" id="cd00038">
    <property type="entry name" value="CAP_ED"/>
    <property type="match status" value="1"/>
</dbReference>
<evidence type="ECO:0000256" key="1">
    <source>
        <dbReference type="ARBA" id="ARBA00023015"/>
    </source>
</evidence>